<evidence type="ECO:0000256" key="3">
    <source>
        <dbReference type="ARBA" id="ARBA00012314"/>
    </source>
</evidence>
<dbReference type="SUPFAM" id="SSF56634">
    <property type="entry name" value="Heme-dependent catalase-like"/>
    <property type="match status" value="1"/>
</dbReference>
<evidence type="ECO:0000313" key="14">
    <source>
        <dbReference type="Proteomes" id="UP000610760"/>
    </source>
</evidence>
<dbReference type="InterPro" id="IPR018028">
    <property type="entry name" value="Catalase"/>
</dbReference>
<dbReference type="PANTHER" id="PTHR11465">
    <property type="entry name" value="CATALASE"/>
    <property type="match status" value="1"/>
</dbReference>
<dbReference type="GO" id="GO:0046872">
    <property type="term" value="F:metal ion binding"/>
    <property type="evidence" value="ECO:0007669"/>
    <property type="project" value="UniProtKB-KW"/>
</dbReference>
<dbReference type="PROSITE" id="PS51402">
    <property type="entry name" value="CATALASE_3"/>
    <property type="match status" value="1"/>
</dbReference>
<dbReference type="GO" id="GO:0004096">
    <property type="term" value="F:catalase activity"/>
    <property type="evidence" value="ECO:0007669"/>
    <property type="project" value="UniProtKB-EC"/>
</dbReference>
<dbReference type="InterPro" id="IPR020835">
    <property type="entry name" value="Catalase_sf"/>
</dbReference>
<dbReference type="GO" id="GO:0005737">
    <property type="term" value="C:cytoplasm"/>
    <property type="evidence" value="ECO:0007669"/>
    <property type="project" value="TreeGrafter"/>
</dbReference>
<dbReference type="Pfam" id="PF00199">
    <property type="entry name" value="Catalase"/>
    <property type="match status" value="1"/>
</dbReference>
<keyword evidence="5 11" id="KW-0349">Heme</keyword>
<dbReference type="PIRSF" id="PIRSF038928">
    <property type="entry name" value="Catalase_clade1-3"/>
    <property type="match status" value="1"/>
</dbReference>
<evidence type="ECO:0000256" key="1">
    <source>
        <dbReference type="ARBA" id="ARBA00001971"/>
    </source>
</evidence>
<keyword evidence="8 11" id="KW-0408">Iron</keyword>
<dbReference type="InterPro" id="IPR024711">
    <property type="entry name" value="Catalase_clade1/3"/>
</dbReference>
<dbReference type="GO" id="GO:0042744">
    <property type="term" value="P:hydrogen peroxide catabolic process"/>
    <property type="evidence" value="ECO:0007669"/>
    <property type="project" value="UniProtKB-KW"/>
</dbReference>
<accession>A0A926E5U2</accession>
<comment type="cofactor">
    <cofactor evidence="1 11">
        <name>heme</name>
        <dbReference type="ChEBI" id="CHEBI:30413"/>
    </cofactor>
</comment>
<gene>
    <name evidence="13" type="ORF">H8710_08490</name>
</gene>
<dbReference type="PRINTS" id="PR00067">
    <property type="entry name" value="CATALASE"/>
</dbReference>
<protein>
    <recommendedName>
        <fullName evidence="3">catalase</fullName>
        <ecNumber evidence="3">1.11.1.6</ecNumber>
    </recommendedName>
</protein>
<dbReference type="PANTHER" id="PTHR11465:SF23">
    <property type="entry name" value="CATALASE-2"/>
    <property type="match status" value="1"/>
</dbReference>
<feature type="binding site" description="axial binding residue" evidence="11">
    <location>
        <position position="377"/>
    </location>
    <ligand>
        <name>heme</name>
        <dbReference type="ChEBI" id="CHEBI:30413"/>
    </ligand>
    <ligandPart>
        <name>Fe</name>
        <dbReference type="ChEBI" id="CHEBI:18248"/>
    </ligandPart>
</feature>
<evidence type="ECO:0000256" key="7">
    <source>
        <dbReference type="ARBA" id="ARBA00023002"/>
    </source>
</evidence>
<evidence type="ECO:0000256" key="6">
    <source>
        <dbReference type="ARBA" id="ARBA00022723"/>
    </source>
</evidence>
<evidence type="ECO:0000256" key="2">
    <source>
        <dbReference type="ARBA" id="ARBA00005329"/>
    </source>
</evidence>
<organism evidence="13 14">
    <name type="scientific">Fumia xinanensis</name>
    <dbReference type="NCBI Taxonomy" id="2763659"/>
    <lineage>
        <taxon>Bacteria</taxon>
        <taxon>Bacillati</taxon>
        <taxon>Bacillota</taxon>
        <taxon>Clostridia</taxon>
        <taxon>Eubacteriales</taxon>
        <taxon>Oscillospiraceae</taxon>
        <taxon>Fumia</taxon>
    </lineage>
</organism>
<keyword evidence="7 13" id="KW-0560">Oxidoreductase</keyword>
<feature type="active site" evidence="10">
    <location>
        <position position="167"/>
    </location>
</feature>
<sequence length="491" mass="55547">MPEWGCCEPCVPCDKPACGCGNPDCKCETPCQNCTCGREENNGGSCVENNCAEDRREFHSQTVGADGPVLVQDGRLHETLDIFVNSVERERVVHTKGYGALGCFRPYQCMAPYTKAAFLQDPSVETPVFVRFSLAVSNRGTPDSARNVHGFATKFYTKEGNFDIVGNQIPVFFIRDAIRFPEVIAALKPSPKNNLANPEAIWDFIARTPEALHMVTWLYSDVGTLDSVRTMRGFGINTFVWVNKAGEKRYVKYHWIPLAGERCIDSEEARRLACENPDVMAEDLYHTIAGGGCVEYELRVQLMNPCDAEKLPYDPLDDTKVWSERDYPLMPVGRMILDRNPDDYRTQVEHAAFSPANLVPGIELSADKMLQGRSFVYWDAQRHRLGNGFREIPVNRSPDWSPSKMPDSGMGECLEGVVTRSAIEKTDDFTQAGERYRCLPEIHRRHLVENIAADLGPMPKRIKTCVMGYFRKADEEFAARIEEEMNRMRRR</sequence>
<comment type="caution">
    <text evidence="13">The sequence shown here is derived from an EMBL/GenBank/DDBJ whole genome shotgun (WGS) entry which is preliminary data.</text>
</comment>
<comment type="similarity">
    <text evidence="2">Belongs to the catalase family.</text>
</comment>
<evidence type="ECO:0000259" key="12">
    <source>
        <dbReference type="SMART" id="SM01060"/>
    </source>
</evidence>
<dbReference type="Gene3D" id="2.40.180.10">
    <property type="entry name" value="Catalase core domain"/>
    <property type="match status" value="1"/>
</dbReference>
<feature type="active site" evidence="10">
    <location>
        <position position="94"/>
    </location>
</feature>
<dbReference type="AlphaFoldDB" id="A0A926E5U2"/>
<feature type="domain" description="Catalase core" evidence="12">
    <location>
        <begin position="40"/>
        <end position="427"/>
    </location>
</feature>
<reference evidence="13" key="1">
    <citation type="submission" date="2020-08" db="EMBL/GenBank/DDBJ databases">
        <title>Genome public.</title>
        <authorList>
            <person name="Liu C."/>
            <person name="Sun Q."/>
        </authorList>
    </citation>
    <scope>NUCLEOTIDE SEQUENCE</scope>
    <source>
        <strain evidence="13">NSJ-33</strain>
    </source>
</reference>
<evidence type="ECO:0000313" key="13">
    <source>
        <dbReference type="EMBL" id="MBC8560103.1"/>
    </source>
</evidence>
<dbReference type="EMBL" id="JACRSV010000002">
    <property type="protein sequence ID" value="MBC8560103.1"/>
    <property type="molecule type" value="Genomic_DNA"/>
</dbReference>
<dbReference type="InterPro" id="IPR010582">
    <property type="entry name" value="Catalase_immune_responsive"/>
</dbReference>
<dbReference type="EC" id="1.11.1.6" evidence="3"/>
<keyword evidence="9" id="KW-0376">Hydrogen peroxide</keyword>
<keyword evidence="14" id="KW-1185">Reference proteome</keyword>
<evidence type="ECO:0000256" key="9">
    <source>
        <dbReference type="ARBA" id="ARBA00023324"/>
    </source>
</evidence>
<dbReference type="Pfam" id="PF06628">
    <property type="entry name" value="Catalase-rel"/>
    <property type="match status" value="1"/>
</dbReference>
<dbReference type="SMART" id="SM01060">
    <property type="entry name" value="Catalase"/>
    <property type="match status" value="1"/>
</dbReference>
<evidence type="ECO:0000256" key="8">
    <source>
        <dbReference type="ARBA" id="ARBA00023004"/>
    </source>
</evidence>
<dbReference type="InterPro" id="IPR011614">
    <property type="entry name" value="Catalase_core"/>
</dbReference>
<evidence type="ECO:0000256" key="4">
    <source>
        <dbReference type="ARBA" id="ARBA00022559"/>
    </source>
</evidence>
<name>A0A926E5U2_9FIRM</name>
<keyword evidence="6 11" id="KW-0479">Metal-binding</keyword>
<evidence type="ECO:0000256" key="11">
    <source>
        <dbReference type="PIRSR" id="PIRSR038928-2"/>
    </source>
</evidence>
<keyword evidence="4 13" id="KW-0575">Peroxidase</keyword>
<evidence type="ECO:0000256" key="10">
    <source>
        <dbReference type="PIRSR" id="PIRSR038928-1"/>
    </source>
</evidence>
<dbReference type="GO" id="GO:0042542">
    <property type="term" value="P:response to hydrogen peroxide"/>
    <property type="evidence" value="ECO:0007669"/>
    <property type="project" value="TreeGrafter"/>
</dbReference>
<dbReference type="GO" id="GO:0020037">
    <property type="term" value="F:heme binding"/>
    <property type="evidence" value="ECO:0007669"/>
    <property type="project" value="InterPro"/>
</dbReference>
<dbReference type="Proteomes" id="UP000610760">
    <property type="component" value="Unassembled WGS sequence"/>
</dbReference>
<evidence type="ECO:0000256" key="5">
    <source>
        <dbReference type="ARBA" id="ARBA00022617"/>
    </source>
</evidence>
<proteinExistence type="inferred from homology"/>